<feature type="transmembrane region" description="Helical" evidence="14">
    <location>
        <begin position="374"/>
        <end position="396"/>
    </location>
</feature>
<evidence type="ECO:0000256" key="8">
    <source>
        <dbReference type="ARBA" id="ARBA00022989"/>
    </source>
</evidence>
<dbReference type="GO" id="GO:0004605">
    <property type="term" value="F:phosphatidate cytidylyltransferase activity"/>
    <property type="evidence" value="ECO:0007669"/>
    <property type="project" value="UniProtKB-EC"/>
</dbReference>
<evidence type="ECO:0000256" key="3">
    <source>
        <dbReference type="ARBA" id="ARBA00022475"/>
    </source>
</evidence>
<dbReference type="EC" id="2.7.7.41" evidence="13"/>
<keyword evidence="11" id="KW-0594">Phospholipid biosynthesis</keyword>
<evidence type="ECO:0000256" key="13">
    <source>
        <dbReference type="RuleBase" id="RU003938"/>
    </source>
</evidence>
<keyword evidence="3" id="KW-1003">Cell membrane</keyword>
<feature type="transmembrane region" description="Helical" evidence="14">
    <location>
        <begin position="417"/>
        <end position="438"/>
    </location>
</feature>
<comment type="subcellular location">
    <subcellularLocation>
        <location evidence="1">Cell membrane</location>
        <topology evidence="1">Multi-pass membrane protein</topology>
    </subcellularLocation>
</comment>
<evidence type="ECO:0000256" key="4">
    <source>
        <dbReference type="ARBA" id="ARBA00022516"/>
    </source>
</evidence>
<reference evidence="15" key="1">
    <citation type="submission" date="2021-02" db="EMBL/GenBank/DDBJ databases">
        <authorList>
            <person name="Palmer J.M."/>
        </authorList>
    </citation>
    <scope>NUCLEOTIDE SEQUENCE</scope>
    <source>
        <strain evidence="15">SCRP734</strain>
    </source>
</reference>
<dbReference type="PANTHER" id="PTHR46382:SF1">
    <property type="entry name" value="PHOSPHATIDATE CYTIDYLYLTRANSFERASE"/>
    <property type="match status" value="1"/>
</dbReference>
<keyword evidence="8 14" id="KW-1133">Transmembrane helix</keyword>
<dbReference type="PANTHER" id="PTHR46382">
    <property type="entry name" value="PHOSPHATIDATE CYTIDYLYLTRANSFERASE"/>
    <property type="match status" value="1"/>
</dbReference>
<gene>
    <name evidence="15" type="ORF">PHYPSEUDO_013111</name>
</gene>
<name>A0A8T1V932_9STRA</name>
<comment type="catalytic activity">
    <reaction evidence="13">
        <text>a 1,2-diacyl-sn-glycero-3-phosphate + CTP + H(+) = a CDP-1,2-diacyl-sn-glycerol + diphosphate</text>
        <dbReference type="Rhea" id="RHEA:16229"/>
        <dbReference type="ChEBI" id="CHEBI:15378"/>
        <dbReference type="ChEBI" id="CHEBI:33019"/>
        <dbReference type="ChEBI" id="CHEBI:37563"/>
        <dbReference type="ChEBI" id="CHEBI:58332"/>
        <dbReference type="ChEBI" id="CHEBI:58608"/>
        <dbReference type="EC" id="2.7.7.41"/>
    </reaction>
</comment>
<evidence type="ECO:0000256" key="12">
    <source>
        <dbReference type="ARBA" id="ARBA00023264"/>
    </source>
</evidence>
<keyword evidence="5 13" id="KW-0808">Transferase</keyword>
<keyword evidence="4" id="KW-0444">Lipid biosynthesis</keyword>
<dbReference type="OrthoDB" id="10260889at2759"/>
<keyword evidence="9" id="KW-0443">Lipid metabolism</keyword>
<evidence type="ECO:0000256" key="9">
    <source>
        <dbReference type="ARBA" id="ARBA00023098"/>
    </source>
</evidence>
<evidence type="ECO:0000256" key="1">
    <source>
        <dbReference type="ARBA" id="ARBA00004651"/>
    </source>
</evidence>
<dbReference type="Pfam" id="PF01148">
    <property type="entry name" value="CTP_transf_1"/>
    <property type="match status" value="1"/>
</dbReference>
<comment type="caution">
    <text evidence="15">The sequence shown here is derived from an EMBL/GenBank/DDBJ whole genome shotgun (WGS) entry which is preliminary data.</text>
</comment>
<comment type="pathway">
    <text evidence="13">Phospholipid metabolism; CDP-diacylglycerol biosynthesis; CDP-diacylglycerol from sn-glycerol 3-phosphate: step 3/3.</text>
</comment>
<evidence type="ECO:0000313" key="16">
    <source>
        <dbReference type="Proteomes" id="UP000694044"/>
    </source>
</evidence>
<evidence type="ECO:0000256" key="10">
    <source>
        <dbReference type="ARBA" id="ARBA00023136"/>
    </source>
</evidence>
<evidence type="ECO:0000256" key="7">
    <source>
        <dbReference type="ARBA" id="ARBA00022695"/>
    </source>
</evidence>
<dbReference type="InterPro" id="IPR000374">
    <property type="entry name" value="PC_trans"/>
</dbReference>
<evidence type="ECO:0000256" key="11">
    <source>
        <dbReference type="ARBA" id="ARBA00023209"/>
    </source>
</evidence>
<dbReference type="PROSITE" id="PS01315">
    <property type="entry name" value="CDS"/>
    <property type="match status" value="1"/>
</dbReference>
<dbReference type="EMBL" id="JAGDFM010000660">
    <property type="protein sequence ID" value="KAG7376589.1"/>
    <property type="molecule type" value="Genomic_DNA"/>
</dbReference>
<keyword evidence="10 14" id="KW-0472">Membrane</keyword>
<accession>A0A8T1V932</accession>
<keyword evidence="12" id="KW-1208">Phospholipid metabolism</keyword>
<evidence type="ECO:0000256" key="5">
    <source>
        <dbReference type="ARBA" id="ARBA00022679"/>
    </source>
</evidence>
<sequence length="509" mass="56129">MAQSSQETLPSPEGEYLSYMFEASASIPEHCARWRRCAAFFQLNAVQRVLSAVVLAPLVTAFLWLSPAFATSTVCSFVTSACSYEYAWLSNRIHLRILTRLEALEGVWNEDPAGPRWSNEVRLHSSFVPSQTAEEDVMSGRTFLSQYLMRDSRADLEDNAVRVRLPVLRPSQTDLRSRQEQQEQEEIARVDDELRTQEVRLSCPAVREIAATYFYGNEMLAAACFSVLFCAASSTLFLLSVEHAHTLQATEFYQSRYVYSIATSLVAAFCACMAPGCQYAFTILVQYGVFTVLAMYSTGCPLNDFSCGIGLEPEVALLVGMLSLLVCRFAACRSGMEAFLTFMLDVLGLFYISGTLSVLVAFVDDERRVLYRELLIALLYIVWASDTGAYITGKALELAKYPYYNPLAAHLSKNKDYEGTLGAIVFGIGAMAVVSRVLDLPGSFGSKVLFTIVAVITGRVGDLFESLLKRAAGVKDSGRLIPGHGGMLDRIDALMFATLIFSRYSAVGA</sequence>
<feature type="transmembrane region" description="Helical" evidence="14">
    <location>
        <begin position="45"/>
        <end position="64"/>
    </location>
</feature>
<keyword evidence="6 13" id="KW-0812">Transmembrane</keyword>
<evidence type="ECO:0000256" key="14">
    <source>
        <dbReference type="SAM" id="Phobius"/>
    </source>
</evidence>
<dbReference type="AlphaFoldDB" id="A0A8T1V932"/>
<evidence type="ECO:0000313" key="15">
    <source>
        <dbReference type="EMBL" id="KAG7376589.1"/>
    </source>
</evidence>
<keyword evidence="16" id="KW-1185">Reference proteome</keyword>
<comment type="similarity">
    <text evidence="2 13">Belongs to the CDS family.</text>
</comment>
<feature type="transmembrane region" description="Helical" evidence="14">
    <location>
        <begin position="338"/>
        <end position="362"/>
    </location>
</feature>
<evidence type="ECO:0000256" key="6">
    <source>
        <dbReference type="ARBA" id="ARBA00022692"/>
    </source>
</evidence>
<evidence type="ECO:0000256" key="2">
    <source>
        <dbReference type="ARBA" id="ARBA00010185"/>
    </source>
</evidence>
<dbReference type="Proteomes" id="UP000694044">
    <property type="component" value="Unassembled WGS sequence"/>
</dbReference>
<dbReference type="GO" id="GO:0005886">
    <property type="term" value="C:plasma membrane"/>
    <property type="evidence" value="ECO:0007669"/>
    <property type="project" value="UniProtKB-SubCell"/>
</dbReference>
<keyword evidence="7 13" id="KW-0548">Nucleotidyltransferase</keyword>
<feature type="transmembrane region" description="Helical" evidence="14">
    <location>
        <begin position="219"/>
        <end position="237"/>
    </location>
</feature>
<proteinExistence type="inferred from homology"/>
<organism evidence="15 16">
    <name type="scientific">Phytophthora pseudosyringae</name>
    <dbReference type="NCBI Taxonomy" id="221518"/>
    <lineage>
        <taxon>Eukaryota</taxon>
        <taxon>Sar</taxon>
        <taxon>Stramenopiles</taxon>
        <taxon>Oomycota</taxon>
        <taxon>Peronosporomycetes</taxon>
        <taxon>Peronosporales</taxon>
        <taxon>Peronosporaceae</taxon>
        <taxon>Phytophthora</taxon>
    </lineage>
</organism>
<feature type="transmembrane region" description="Helical" evidence="14">
    <location>
        <begin position="257"/>
        <end position="274"/>
    </location>
</feature>
<protein>
    <recommendedName>
        <fullName evidence="13">Phosphatidate cytidylyltransferase</fullName>
        <ecNumber evidence="13">2.7.7.41</ecNumber>
    </recommendedName>
</protein>
<dbReference type="GO" id="GO:0016024">
    <property type="term" value="P:CDP-diacylglycerol biosynthetic process"/>
    <property type="evidence" value="ECO:0007669"/>
    <property type="project" value="TreeGrafter"/>
</dbReference>